<evidence type="ECO:0000313" key="3">
    <source>
        <dbReference type="Proteomes" id="UP001054945"/>
    </source>
</evidence>
<evidence type="ECO:0000256" key="1">
    <source>
        <dbReference type="SAM" id="MobiDB-lite"/>
    </source>
</evidence>
<dbReference type="Proteomes" id="UP001054945">
    <property type="component" value="Unassembled WGS sequence"/>
</dbReference>
<name>A0AAV4U6M7_CAEEX</name>
<keyword evidence="3" id="KW-1185">Reference proteome</keyword>
<sequence>MCMVIETAPRLSQNRRSTNHPHNGRDERPNFLRLMPLTAKWEPPLLVGQARGCLRFLVRDDELYFGLAIDAMMNEITSCLAENLVRTSIPFKEIVEDPGF</sequence>
<accession>A0AAV4U6M7</accession>
<proteinExistence type="predicted"/>
<dbReference type="EMBL" id="BPLR01012366">
    <property type="protein sequence ID" value="GIY53426.1"/>
    <property type="molecule type" value="Genomic_DNA"/>
</dbReference>
<organism evidence="2 3">
    <name type="scientific">Caerostris extrusa</name>
    <name type="common">Bark spider</name>
    <name type="synonym">Caerostris bankana</name>
    <dbReference type="NCBI Taxonomy" id="172846"/>
    <lineage>
        <taxon>Eukaryota</taxon>
        <taxon>Metazoa</taxon>
        <taxon>Ecdysozoa</taxon>
        <taxon>Arthropoda</taxon>
        <taxon>Chelicerata</taxon>
        <taxon>Arachnida</taxon>
        <taxon>Araneae</taxon>
        <taxon>Araneomorphae</taxon>
        <taxon>Entelegynae</taxon>
        <taxon>Araneoidea</taxon>
        <taxon>Araneidae</taxon>
        <taxon>Caerostris</taxon>
    </lineage>
</organism>
<gene>
    <name evidence="2" type="ORF">CEXT_634581</name>
</gene>
<comment type="caution">
    <text evidence="2">The sequence shown here is derived from an EMBL/GenBank/DDBJ whole genome shotgun (WGS) entry which is preliminary data.</text>
</comment>
<reference evidence="2 3" key="1">
    <citation type="submission" date="2021-06" db="EMBL/GenBank/DDBJ databases">
        <title>Caerostris extrusa draft genome.</title>
        <authorList>
            <person name="Kono N."/>
            <person name="Arakawa K."/>
        </authorList>
    </citation>
    <scope>NUCLEOTIDE SEQUENCE [LARGE SCALE GENOMIC DNA]</scope>
</reference>
<feature type="region of interest" description="Disordered" evidence="1">
    <location>
        <begin position="6"/>
        <end position="29"/>
    </location>
</feature>
<evidence type="ECO:0000313" key="2">
    <source>
        <dbReference type="EMBL" id="GIY53426.1"/>
    </source>
</evidence>
<protein>
    <submittedName>
        <fullName evidence="2">Uncharacterized protein</fullName>
    </submittedName>
</protein>
<dbReference type="AlphaFoldDB" id="A0AAV4U6M7"/>